<sequence length="241" mass="28661">MESKIENLMREIALPKRYFNNDFVISDKFREEADTFILLLYQCNGKEFNAIQEEKINKNLAEICDIAKLNIDSILNIIKYYENADIKTAQKEFDILMSRIKDDIFIGSIDDHVQITTKEHTFWTRFRITPGYQYFRVRPSEYESYTISQNADELFHIPLSKRAYSNNERFSLAGFPSLYLSTMLPLAWQECGYPQKYYYSEYQFEHSYDTIFENRLVDEELQFLSLYSPDEICNWGGICKV</sequence>
<dbReference type="AlphaFoldDB" id="A0A1I0Q002"/>
<evidence type="ECO:0000313" key="2">
    <source>
        <dbReference type="Proteomes" id="UP000199701"/>
    </source>
</evidence>
<dbReference type="Proteomes" id="UP000199701">
    <property type="component" value="Unassembled WGS sequence"/>
</dbReference>
<dbReference type="OrthoDB" id="7068172at2"/>
<evidence type="ECO:0000313" key="1">
    <source>
        <dbReference type="EMBL" id="SEW20174.1"/>
    </source>
</evidence>
<protein>
    <submittedName>
        <fullName evidence="1">Uncharacterized protein</fullName>
    </submittedName>
</protein>
<name>A0A1I0Q002_9FIRM</name>
<reference evidence="1 2" key="1">
    <citation type="submission" date="2016-10" db="EMBL/GenBank/DDBJ databases">
        <authorList>
            <person name="de Groot N.N."/>
        </authorList>
    </citation>
    <scope>NUCLEOTIDE SEQUENCE [LARGE SCALE GENOMIC DNA]</scope>
    <source>
        <strain evidence="1 2">DSM 9179</strain>
    </source>
</reference>
<accession>A0A1I0Q002</accession>
<organism evidence="1 2">
    <name type="scientific">[Clostridium] fimetarium</name>
    <dbReference type="NCBI Taxonomy" id="99656"/>
    <lineage>
        <taxon>Bacteria</taxon>
        <taxon>Bacillati</taxon>
        <taxon>Bacillota</taxon>
        <taxon>Clostridia</taxon>
        <taxon>Lachnospirales</taxon>
        <taxon>Lachnospiraceae</taxon>
    </lineage>
</organism>
<proteinExistence type="predicted"/>
<gene>
    <name evidence="1" type="ORF">SAMN05421659_106178</name>
</gene>
<dbReference type="STRING" id="99656.SAMN05421659_106178"/>
<keyword evidence="2" id="KW-1185">Reference proteome</keyword>
<dbReference type="RefSeq" id="WP_092453372.1">
    <property type="nucleotide sequence ID" value="NZ_FOJI01000006.1"/>
</dbReference>
<dbReference type="EMBL" id="FOJI01000006">
    <property type="protein sequence ID" value="SEW20174.1"/>
    <property type="molecule type" value="Genomic_DNA"/>
</dbReference>